<sequence>MMVFFLYPPPPLKAGAWTGNVLGVAGETTGTKGPRPTGMSGHYISAELCSQSSASARMLQTGAPVEATNQPRLLCGTLTLFATKFPYSLPLFTPPSAESRSLDGTGNVLGVARRT</sequence>
<dbReference type="AlphaFoldDB" id="F8EZT4"/>
<organism evidence="1 2">
    <name type="scientific">Gracilinema caldarium (strain ATCC 51460 / DSM 7334 / H1)</name>
    <name type="common">Treponema caldarium</name>
    <dbReference type="NCBI Taxonomy" id="744872"/>
    <lineage>
        <taxon>Bacteria</taxon>
        <taxon>Pseudomonadati</taxon>
        <taxon>Spirochaetota</taxon>
        <taxon>Spirochaetia</taxon>
        <taxon>Spirochaetales</taxon>
        <taxon>Breznakiellaceae</taxon>
        <taxon>Gracilinema</taxon>
    </lineage>
</organism>
<accession>F8EZT4</accession>
<reference evidence="2" key="1">
    <citation type="journal article" date="2013" name="Stand. Genomic Sci.">
        <title>Genome sequence of the thermophilic fresh-water bacterium Spirochaeta caldaria type strain (H1(T)), reclassification of Spirochaeta caldaria, Spirochaeta stenostrepta, and Spirochaeta zuelzerae in the genus Treponema as Treponema caldaria comb. nov., Treponema stenostrepta comb. nov., and Treponema zuelzerae comb. nov., and emendation of the genus Treponema.</title>
        <authorList>
            <person name="Abt B."/>
            <person name="Goker M."/>
            <person name="Scheuner C."/>
            <person name="Han C."/>
            <person name="Lu M."/>
            <person name="Misra M."/>
            <person name="Lapidus A."/>
            <person name="Nolan M."/>
            <person name="Lucas S."/>
            <person name="Hammon N."/>
            <person name="Deshpande S."/>
            <person name="Cheng J.F."/>
            <person name="Tapia R."/>
            <person name="Goodwin L.A."/>
            <person name="Pitluck S."/>
            <person name="Liolios K."/>
            <person name="Pagani I."/>
            <person name="Ivanova N."/>
            <person name="Mavromatis K."/>
            <person name="Mikhailova N."/>
            <person name="Huntemann M."/>
            <person name="Pati A."/>
            <person name="Chen A."/>
            <person name="Palaniappan K."/>
            <person name="Land M."/>
            <person name="Hauser L."/>
            <person name="Jeffries C.D."/>
            <person name="Rohde M."/>
            <person name="Spring S."/>
            <person name="Gronow S."/>
            <person name="Detter J.C."/>
            <person name="Bristow J."/>
            <person name="Eisen J.A."/>
            <person name="Markowitz V."/>
            <person name="Hugenholtz P."/>
            <person name="Kyrpides N.C."/>
            <person name="Woyke T."/>
            <person name="Klenk H.P."/>
        </authorList>
    </citation>
    <scope>NUCLEOTIDE SEQUENCE</scope>
    <source>
        <strain evidence="2">ATCC 51460 / DSM 7334 / H1</strain>
    </source>
</reference>
<keyword evidence="2" id="KW-1185">Reference proteome</keyword>
<dbReference type="KEGG" id="scd:Spica_0281"/>
<name>F8EZT4_GRAC1</name>
<evidence type="ECO:0000313" key="2">
    <source>
        <dbReference type="Proteomes" id="UP000000503"/>
    </source>
</evidence>
<protein>
    <submittedName>
        <fullName evidence="1">Uncharacterized protein</fullName>
    </submittedName>
</protein>
<dbReference type="EMBL" id="CP002868">
    <property type="protein sequence ID" value="AEJ18447.1"/>
    <property type="molecule type" value="Genomic_DNA"/>
</dbReference>
<dbReference type="Proteomes" id="UP000000503">
    <property type="component" value="Chromosome"/>
</dbReference>
<proteinExistence type="predicted"/>
<dbReference type="HOGENOM" id="CLU_2107920_0_0_12"/>
<gene>
    <name evidence="1" type="ordered locus">Spica_0281</name>
</gene>
<dbReference type="STRING" id="744872.Spica_0281"/>
<evidence type="ECO:0000313" key="1">
    <source>
        <dbReference type="EMBL" id="AEJ18447.1"/>
    </source>
</evidence>